<proteinExistence type="predicted"/>
<dbReference type="AlphaFoldDB" id="A0A2U1KA25"/>
<protein>
    <submittedName>
        <fullName evidence="1">F-box associated interaction domain-containing protein</fullName>
    </submittedName>
</protein>
<dbReference type="Proteomes" id="UP000245207">
    <property type="component" value="Unassembled WGS sequence"/>
</dbReference>
<evidence type="ECO:0000313" key="1">
    <source>
        <dbReference type="EMBL" id="PWA28931.1"/>
    </source>
</evidence>
<dbReference type="STRING" id="35608.A0A2U1KA25"/>
<reference evidence="1 2" key="1">
    <citation type="journal article" date="2018" name="Mol. Plant">
        <title>The genome of Artemisia annua provides insight into the evolution of Asteraceae family and artemisinin biosynthesis.</title>
        <authorList>
            <person name="Shen Q."/>
            <person name="Zhang L."/>
            <person name="Liao Z."/>
            <person name="Wang S."/>
            <person name="Yan T."/>
            <person name="Shi P."/>
            <person name="Liu M."/>
            <person name="Fu X."/>
            <person name="Pan Q."/>
            <person name="Wang Y."/>
            <person name="Lv Z."/>
            <person name="Lu X."/>
            <person name="Zhang F."/>
            <person name="Jiang W."/>
            <person name="Ma Y."/>
            <person name="Chen M."/>
            <person name="Hao X."/>
            <person name="Li L."/>
            <person name="Tang Y."/>
            <person name="Lv G."/>
            <person name="Zhou Y."/>
            <person name="Sun X."/>
            <person name="Brodelius P.E."/>
            <person name="Rose J.K.C."/>
            <person name="Tang K."/>
        </authorList>
    </citation>
    <scope>NUCLEOTIDE SEQUENCE [LARGE SCALE GENOMIC DNA]</scope>
    <source>
        <strain evidence="2">cv. Huhao1</strain>
        <tissue evidence="1">Leaf</tissue>
    </source>
</reference>
<accession>A0A2U1KA25</accession>
<dbReference type="OrthoDB" id="591557at2759"/>
<dbReference type="EMBL" id="PKPP01027146">
    <property type="protein sequence ID" value="PWA28931.1"/>
    <property type="molecule type" value="Genomic_DNA"/>
</dbReference>
<comment type="caution">
    <text evidence="1">The sequence shown here is derived from an EMBL/GenBank/DDBJ whole genome shotgun (WGS) entry which is preliminary data.</text>
</comment>
<name>A0A2U1KA25_ARTAN</name>
<sequence>MVYSLKAGSWKEIGRFPRVNPCTKGEFLNGALHWATGERSSDSGVIVSLDFGEGDVYGVKDSWTKLACIPYETDICWDKALDPLCISNDGKVLLKFGSKLLVYDLKDSSSTMIDNFDRCGCIDACIVVESLVSPFPPLGLADNNDDEN</sequence>
<organism evidence="1 2">
    <name type="scientific">Artemisia annua</name>
    <name type="common">Sweet wormwood</name>
    <dbReference type="NCBI Taxonomy" id="35608"/>
    <lineage>
        <taxon>Eukaryota</taxon>
        <taxon>Viridiplantae</taxon>
        <taxon>Streptophyta</taxon>
        <taxon>Embryophyta</taxon>
        <taxon>Tracheophyta</taxon>
        <taxon>Spermatophyta</taxon>
        <taxon>Magnoliopsida</taxon>
        <taxon>eudicotyledons</taxon>
        <taxon>Gunneridae</taxon>
        <taxon>Pentapetalae</taxon>
        <taxon>asterids</taxon>
        <taxon>campanulids</taxon>
        <taxon>Asterales</taxon>
        <taxon>Asteraceae</taxon>
        <taxon>Asteroideae</taxon>
        <taxon>Anthemideae</taxon>
        <taxon>Artemisiinae</taxon>
        <taxon>Artemisia</taxon>
    </lineage>
</organism>
<gene>
    <name evidence="1" type="ORF">CTI12_AA626810</name>
</gene>
<evidence type="ECO:0000313" key="2">
    <source>
        <dbReference type="Proteomes" id="UP000245207"/>
    </source>
</evidence>
<keyword evidence="2" id="KW-1185">Reference proteome</keyword>